<dbReference type="RefSeq" id="WP_110997603.1">
    <property type="nucleotide sequence ID" value="NZ_QKTW01000006.1"/>
</dbReference>
<reference evidence="1 2" key="1">
    <citation type="submission" date="2018-06" db="EMBL/GenBank/DDBJ databases">
        <title>Mucibacter soli gen. nov., sp. nov., a new member of the family Chitinophagaceae producing mucin.</title>
        <authorList>
            <person name="Kim M.-K."/>
            <person name="Park S."/>
            <person name="Kim T.-S."/>
            <person name="Joung Y."/>
            <person name="Han J.-H."/>
            <person name="Kim S.B."/>
        </authorList>
    </citation>
    <scope>NUCLEOTIDE SEQUENCE [LARGE SCALE GENOMIC DNA]</scope>
    <source>
        <strain evidence="1 2">R1-15</strain>
    </source>
</reference>
<dbReference type="EMBL" id="QKTW01000006">
    <property type="protein sequence ID" value="PZF74187.1"/>
    <property type="molecule type" value="Genomic_DNA"/>
</dbReference>
<dbReference type="AlphaFoldDB" id="A0A2W2BE72"/>
<gene>
    <name evidence="1" type="ORF">DN068_03995</name>
</gene>
<dbReference type="Proteomes" id="UP000248745">
    <property type="component" value="Unassembled WGS sequence"/>
</dbReference>
<evidence type="ECO:0000313" key="2">
    <source>
        <dbReference type="Proteomes" id="UP000248745"/>
    </source>
</evidence>
<evidence type="ECO:0000313" key="1">
    <source>
        <dbReference type="EMBL" id="PZF74187.1"/>
    </source>
</evidence>
<dbReference type="Pfam" id="PF14595">
    <property type="entry name" value="Thioredoxin_9"/>
    <property type="match status" value="1"/>
</dbReference>
<dbReference type="Gene3D" id="3.40.30.10">
    <property type="entry name" value="Glutaredoxin"/>
    <property type="match status" value="1"/>
</dbReference>
<comment type="caution">
    <text evidence="1">The sequence shown here is derived from an EMBL/GenBank/DDBJ whole genome shotgun (WGS) entry which is preliminary data.</text>
</comment>
<dbReference type="InterPro" id="IPR036249">
    <property type="entry name" value="Thioredoxin-like_sf"/>
</dbReference>
<protein>
    <submittedName>
        <fullName evidence="1">Thioredoxin family protein</fullName>
    </submittedName>
</protein>
<sequence length="202" mass="23458">MNHFSKATQYYNYAEFLHLIETLMAEGKTTGNNQSEQYQFYTKLNFQRMQRWNKTFHLTESFAEQLKNQPQQTWWVITEGWCGDSAQNLPGIAKMAAASEGKIELRIVLRDEHPEIMDQYLTNGSRSIPKLVSLDLDGNEVFQWGPRPATAQELMMAWKKNPEGKDFETFEKELHTWYTQNKGIELQGEIAALMPVKIMATL</sequence>
<dbReference type="OrthoDB" id="6120799at2"/>
<keyword evidence="2" id="KW-1185">Reference proteome</keyword>
<proteinExistence type="predicted"/>
<accession>A0A2W2BE72</accession>
<dbReference type="SUPFAM" id="SSF52833">
    <property type="entry name" value="Thioredoxin-like"/>
    <property type="match status" value="1"/>
</dbReference>
<name>A0A2W2BE72_9BACT</name>
<organism evidence="1 2">
    <name type="scientific">Taibaiella soli</name>
    <dbReference type="NCBI Taxonomy" id="1649169"/>
    <lineage>
        <taxon>Bacteria</taxon>
        <taxon>Pseudomonadati</taxon>
        <taxon>Bacteroidota</taxon>
        <taxon>Chitinophagia</taxon>
        <taxon>Chitinophagales</taxon>
        <taxon>Chitinophagaceae</taxon>
        <taxon>Taibaiella</taxon>
    </lineage>
</organism>